<dbReference type="AlphaFoldDB" id="A0A8H5CP84"/>
<feature type="compositionally biased region" description="Polar residues" evidence="1">
    <location>
        <begin position="460"/>
        <end position="484"/>
    </location>
</feature>
<keyword evidence="3" id="KW-1185">Reference proteome</keyword>
<evidence type="ECO:0000313" key="2">
    <source>
        <dbReference type="EMBL" id="KAF5345395.1"/>
    </source>
</evidence>
<feature type="compositionally biased region" description="Polar residues" evidence="1">
    <location>
        <begin position="174"/>
        <end position="194"/>
    </location>
</feature>
<evidence type="ECO:0000313" key="3">
    <source>
        <dbReference type="Proteomes" id="UP000559027"/>
    </source>
</evidence>
<feature type="compositionally biased region" description="Low complexity" evidence="1">
    <location>
        <begin position="439"/>
        <end position="452"/>
    </location>
</feature>
<name>A0A8H5CP84_9AGAR</name>
<feature type="region of interest" description="Disordered" evidence="1">
    <location>
        <begin position="412"/>
        <end position="529"/>
    </location>
</feature>
<dbReference type="Proteomes" id="UP000559027">
    <property type="component" value="Unassembled WGS sequence"/>
</dbReference>
<comment type="caution">
    <text evidence="2">The sequence shown here is derived from an EMBL/GenBank/DDBJ whole genome shotgun (WGS) entry which is preliminary data.</text>
</comment>
<dbReference type="OrthoDB" id="3070411at2759"/>
<feature type="compositionally biased region" description="Low complexity" evidence="1">
    <location>
        <begin position="485"/>
        <end position="501"/>
    </location>
</feature>
<feature type="region of interest" description="Disordered" evidence="1">
    <location>
        <begin position="332"/>
        <end position="380"/>
    </location>
</feature>
<feature type="compositionally biased region" description="Polar residues" evidence="1">
    <location>
        <begin position="271"/>
        <end position="282"/>
    </location>
</feature>
<gene>
    <name evidence="2" type="ORF">D9756_010985</name>
</gene>
<feature type="compositionally biased region" description="Polar residues" evidence="1">
    <location>
        <begin position="421"/>
        <end position="434"/>
    </location>
</feature>
<sequence length="629" mass="67854">MVLTHLSCPTQILKVLPNSSRRTNNILHRNISQISISRRLRNRPETLSSRPQPRSALDLPWYIRPQARSLHASHAVRHGGIQRPAPGTGIKVHFKDTKGNLLKTVEANEGDDLLGIAHEYDIDLEARIWLADLINPGLLGLLMSVTVPPRSWPTDEPLESNATSPKQLPPASRAPSSDSVNVSHGQSLERNSVSYPDHRPLRPSEARKPLRSSPLAGPVLQVDGTASEEKEAGKFRPSRITSTPNLGSLLAHPRPSKTVRPRTAESAQAFPPSSMSGITTLDTAKRSPPSGVHHGNSAKLASGGSRRPTSSVHSTFSPFASALASDSLRGELGHDRFHQPSSTTRRPNTAHGYPTSPMPLPGPNRSSAGHAPSAHSGDSGKNSWFIANPYEITPKFTRLGLSSSSVVLPTTAKEHKRLAHRNSNSSVKTSTTRMGRTGSIISSPDNSRSSPSKQDALSLPTPSLTKSNSSNSLAESLGTLQPRRSTTIPISSTPSNIATIAEGDESDLRYDSTSKPNEYTQPVPTTTTSKMRPLNRFKQMALRSIKSSTSLTKSSSTPVIGKLTTDTGRSQSEIRLGFFTSRAGSPTTSDSTADSKPVGIRELASPPAKTKFGTKKFWKSLVIWHRNHS</sequence>
<organism evidence="2 3">
    <name type="scientific">Leucocoprinus leucothites</name>
    <dbReference type="NCBI Taxonomy" id="201217"/>
    <lineage>
        <taxon>Eukaryota</taxon>
        <taxon>Fungi</taxon>
        <taxon>Dikarya</taxon>
        <taxon>Basidiomycota</taxon>
        <taxon>Agaricomycotina</taxon>
        <taxon>Agaricomycetes</taxon>
        <taxon>Agaricomycetidae</taxon>
        <taxon>Agaricales</taxon>
        <taxon>Agaricineae</taxon>
        <taxon>Agaricaceae</taxon>
        <taxon>Leucocoprinus</taxon>
    </lineage>
</organism>
<feature type="region of interest" description="Disordered" evidence="1">
    <location>
        <begin position="153"/>
        <end position="314"/>
    </location>
</feature>
<proteinExistence type="predicted"/>
<feature type="compositionally biased region" description="Low complexity" evidence="1">
    <location>
        <begin position="366"/>
        <end position="380"/>
    </location>
</feature>
<protein>
    <submittedName>
        <fullName evidence="2">Uncharacterized protein</fullName>
    </submittedName>
</protein>
<reference evidence="2 3" key="1">
    <citation type="journal article" date="2020" name="ISME J.">
        <title>Uncovering the hidden diversity of litter-decomposition mechanisms in mushroom-forming fungi.</title>
        <authorList>
            <person name="Floudas D."/>
            <person name="Bentzer J."/>
            <person name="Ahren D."/>
            <person name="Johansson T."/>
            <person name="Persson P."/>
            <person name="Tunlid A."/>
        </authorList>
    </citation>
    <scope>NUCLEOTIDE SEQUENCE [LARGE SCALE GENOMIC DNA]</scope>
    <source>
        <strain evidence="2 3">CBS 146.42</strain>
    </source>
</reference>
<feature type="compositionally biased region" description="Polar residues" evidence="1">
    <location>
        <begin position="513"/>
        <end position="529"/>
    </location>
</feature>
<dbReference type="EMBL" id="JAACJO010000046">
    <property type="protein sequence ID" value="KAF5345395.1"/>
    <property type="molecule type" value="Genomic_DNA"/>
</dbReference>
<evidence type="ECO:0000256" key="1">
    <source>
        <dbReference type="SAM" id="MobiDB-lite"/>
    </source>
</evidence>
<accession>A0A8H5CP84</accession>
<feature type="compositionally biased region" description="Basic and acidic residues" evidence="1">
    <location>
        <begin position="196"/>
        <end position="208"/>
    </location>
</feature>